<reference evidence="10" key="1">
    <citation type="submission" date="2018-12" db="EMBL/GenBank/DDBJ databases">
        <title>Tengunoibacter tsumagoiensis gen. nov., sp. nov., Dictyobacter kobayashii sp. nov., D. alpinus sp. nov., and D. joshuensis sp. nov. and description of Dictyobacteraceae fam. nov. within the order Ktedonobacterales isolated from Tengu-no-mugimeshi.</title>
        <authorList>
            <person name="Wang C.M."/>
            <person name="Zheng Y."/>
            <person name="Sakai Y."/>
            <person name="Toyoda A."/>
            <person name="Minakuchi Y."/>
            <person name="Abe K."/>
            <person name="Yokota A."/>
            <person name="Yabe S."/>
        </authorList>
    </citation>
    <scope>NUCLEOTIDE SEQUENCE [LARGE SCALE GENOMIC DNA]</scope>
    <source>
        <strain evidence="10">Uno3</strain>
    </source>
</reference>
<keyword evidence="5 7" id="KW-0659">Purine metabolism</keyword>
<evidence type="ECO:0000259" key="8">
    <source>
        <dbReference type="Pfam" id="PF00576"/>
    </source>
</evidence>
<comment type="caution">
    <text evidence="9">The sequence shown here is derived from an EMBL/GenBank/DDBJ whole genome shotgun (WGS) entry which is preliminary data.</text>
</comment>
<comment type="subunit">
    <text evidence="4 7">Homotetramer.</text>
</comment>
<feature type="domain" description="Transthyretin/hydroxyisourate hydrolase" evidence="8">
    <location>
        <begin position="5"/>
        <end position="119"/>
    </location>
</feature>
<dbReference type="CDD" id="cd05822">
    <property type="entry name" value="TLP_HIUase"/>
    <property type="match status" value="1"/>
</dbReference>
<dbReference type="AlphaFoldDB" id="A0A402A159"/>
<dbReference type="GO" id="GO:0006144">
    <property type="term" value="P:purine nucleobase metabolic process"/>
    <property type="evidence" value="ECO:0007669"/>
    <property type="project" value="UniProtKB-KW"/>
</dbReference>
<sequence length="120" mass="13210">MSGMLTTHVLDLTHGLPADQMQIQVWYLDNPGGERTLLKTVRTGPNGRPDTPLLADDEMKAGTYELLFSVGEYFSTQAVTTSLPPFLDLVPIRCGLADSSVHYHVPLLVSPWAYSTYRGS</sequence>
<evidence type="ECO:0000313" key="10">
    <source>
        <dbReference type="Proteomes" id="UP000287352"/>
    </source>
</evidence>
<organism evidence="9 10">
    <name type="scientific">Tengunoibacter tsumagoiensis</name>
    <dbReference type="NCBI Taxonomy" id="2014871"/>
    <lineage>
        <taxon>Bacteria</taxon>
        <taxon>Bacillati</taxon>
        <taxon>Chloroflexota</taxon>
        <taxon>Ktedonobacteria</taxon>
        <taxon>Ktedonobacterales</taxon>
        <taxon>Dictyobacteraceae</taxon>
        <taxon>Tengunoibacter</taxon>
    </lineage>
</organism>
<evidence type="ECO:0000256" key="3">
    <source>
        <dbReference type="ARBA" id="ARBA00009850"/>
    </source>
</evidence>
<dbReference type="EMBL" id="BIFR01000001">
    <property type="protein sequence ID" value="GCE12844.1"/>
    <property type="molecule type" value="Genomic_DNA"/>
</dbReference>
<evidence type="ECO:0000256" key="2">
    <source>
        <dbReference type="ARBA" id="ARBA00002704"/>
    </source>
</evidence>
<evidence type="ECO:0000256" key="1">
    <source>
        <dbReference type="ARBA" id="ARBA00001043"/>
    </source>
</evidence>
<comment type="catalytic activity">
    <reaction evidence="1 7">
        <text>5-hydroxyisourate + H2O = 5-hydroxy-2-oxo-4-ureido-2,5-dihydro-1H-imidazole-5-carboxylate + H(+)</text>
        <dbReference type="Rhea" id="RHEA:23736"/>
        <dbReference type="ChEBI" id="CHEBI:15377"/>
        <dbReference type="ChEBI" id="CHEBI:15378"/>
        <dbReference type="ChEBI" id="CHEBI:18072"/>
        <dbReference type="ChEBI" id="CHEBI:58639"/>
        <dbReference type="EC" id="3.5.2.17"/>
    </reaction>
</comment>
<dbReference type="InterPro" id="IPR023418">
    <property type="entry name" value="Thyroxine_BS"/>
</dbReference>
<evidence type="ECO:0000256" key="5">
    <source>
        <dbReference type="ARBA" id="ARBA00022631"/>
    </source>
</evidence>
<accession>A0A402A159</accession>
<keyword evidence="10" id="KW-1185">Reference proteome</keyword>
<dbReference type="EC" id="3.5.2.17" evidence="7"/>
<dbReference type="InterPro" id="IPR014306">
    <property type="entry name" value="Hydroxyisourate_hydrolase"/>
</dbReference>
<comment type="similarity">
    <text evidence="3 7">Belongs to the transthyretin family. 5-hydroxyisourate hydrolase subfamily.</text>
</comment>
<evidence type="ECO:0000256" key="4">
    <source>
        <dbReference type="ARBA" id="ARBA00011881"/>
    </source>
</evidence>
<dbReference type="Pfam" id="PF00576">
    <property type="entry name" value="Transthyretin"/>
    <property type="match status" value="1"/>
</dbReference>
<name>A0A402A159_9CHLR</name>
<protein>
    <recommendedName>
        <fullName evidence="7">5-hydroxyisourate hydrolase</fullName>
        <shortName evidence="7">HIU hydrolase</shortName>
        <shortName evidence="7">HIUHase</shortName>
        <ecNumber evidence="7">3.5.2.17</ecNumber>
    </recommendedName>
</protein>
<dbReference type="PROSITE" id="PS00768">
    <property type="entry name" value="TRANSTHYRETIN_1"/>
    <property type="match status" value="1"/>
</dbReference>
<comment type="function">
    <text evidence="2">Catalyzes the hydrolysis of 5-hydroxyisourate (HIU) to 2-oxo-4-hydroxy-4-carboxy-5-ureidoimidazoline (OHCU).</text>
</comment>
<dbReference type="PANTHER" id="PTHR10395:SF7">
    <property type="entry name" value="5-HYDROXYISOURATE HYDROLASE"/>
    <property type="match status" value="1"/>
</dbReference>
<evidence type="ECO:0000256" key="7">
    <source>
        <dbReference type="RuleBase" id="RU361270"/>
    </source>
</evidence>
<dbReference type="NCBIfam" id="TIGR02962">
    <property type="entry name" value="hdxy_isourate"/>
    <property type="match status" value="1"/>
</dbReference>
<gene>
    <name evidence="9" type="ORF">KTT_27030</name>
</gene>
<evidence type="ECO:0000256" key="6">
    <source>
        <dbReference type="ARBA" id="ARBA00022801"/>
    </source>
</evidence>
<dbReference type="GO" id="GO:0033971">
    <property type="term" value="F:hydroxyisourate hydrolase activity"/>
    <property type="evidence" value="ECO:0007669"/>
    <property type="project" value="UniProtKB-EC"/>
</dbReference>
<dbReference type="OrthoDB" id="9792386at2"/>
<dbReference type="InterPro" id="IPR036817">
    <property type="entry name" value="Transthyretin/HIU_hydrolase_sf"/>
</dbReference>
<dbReference type="PANTHER" id="PTHR10395">
    <property type="entry name" value="URICASE AND TRANSTHYRETIN-RELATED"/>
    <property type="match status" value="1"/>
</dbReference>
<keyword evidence="6 7" id="KW-0378">Hydrolase</keyword>
<evidence type="ECO:0000313" key="9">
    <source>
        <dbReference type="EMBL" id="GCE12844.1"/>
    </source>
</evidence>
<dbReference type="InterPro" id="IPR023416">
    <property type="entry name" value="Transthyretin/HIU_hydrolase_d"/>
</dbReference>
<dbReference type="Proteomes" id="UP000287352">
    <property type="component" value="Unassembled WGS sequence"/>
</dbReference>
<dbReference type="SUPFAM" id="SSF49472">
    <property type="entry name" value="Transthyretin (synonym: prealbumin)"/>
    <property type="match status" value="1"/>
</dbReference>
<proteinExistence type="inferred from homology"/>
<dbReference type="Gene3D" id="2.60.40.180">
    <property type="entry name" value="Transthyretin/hydroxyisourate hydrolase domain"/>
    <property type="match status" value="1"/>
</dbReference>